<dbReference type="Pfam" id="PF00430">
    <property type="entry name" value="ATP-synt_B"/>
    <property type="match status" value="1"/>
</dbReference>
<dbReference type="RefSeq" id="WP_284360176.1">
    <property type="nucleotide sequence ID" value="NZ_BPFZ01000008.1"/>
</dbReference>
<evidence type="ECO:0000256" key="9">
    <source>
        <dbReference type="ARBA" id="ARBA00023310"/>
    </source>
</evidence>
<comment type="function">
    <text evidence="10 13">F(1)F(0) ATP synthase produces ATP from ADP in the presence of a proton or sodium gradient. F-type ATPases consist of two structural domains, F(1) containing the extramembraneous catalytic core and F(0) containing the membrane proton channel, linked together by a central stalk and a peripheral stalk. During catalysis, ATP synthesis in the catalytic domain of F(1) is coupled via a rotary mechanism of the central stalk subunits to proton translocation.</text>
</comment>
<dbReference type="PANTHER" id="PTHR33445:SF1">
    <property type="entry name" value="ATP SYNTHASE SUBUNIT B"/>
    <property type="match status" value="1"/>
</dbReference>
<evidence type="ECO:0000256" key="8">
    <source>
        <dbReference type="ARBA" id="ARBA00023136"/>
    </source>
</evidence>
<feature type="transmembrane region" description="Helical" evidence="13">
    <location>
        <begin position="34"/>
        <end position="54"/>
    </location>
</feature>
<name>A0ABQ4PWK5_9PROT</name>
<comment type="subunit">
    <text evidence="13">F-type ATPases have 2 components, F(1) - the catalytic core - and F(0) - the membrane proton channel. F(1) has five subunits: alpha(3), beta(3), gamma(1), delta(1), epsilon(1). F(0) has three main subunits: a(1), b(2) and c(10-14). The alpha and beta chains form an alternating ring which encloses part of the gamma chain. F(1) is attached to F(0) by a central stalk formed by the gamma and epsilon chains, while a peripheral stalk is formed by the delta and b chains.</text>
</comment>
<evidence type="ECO:0000256" key="11">
    <source>
        <dbReference type="ARBA" id="ARBA00025614"/>
    </source>
</evidence>
<evidence type="ECO:0000313" key="16">
    <source>
        <dbReference type="EMBL" id="GIU67325.1"/>
    </source>
</evidence>
<keyword evidence="4 13" id="KW-0812">Transmembrane</keyword>
<evidence type="ECO:0000313" key="17">
    <source>
        <dbReference type="Proteomes" id="UP001161064"/>
    </source>
</evidence>
<comment type="function">
    <text evidence="11">Component of the F(0) channel, it forms part of the peripheral stalk, linking F(1) to F(0). The b'-subunit is a diverged and duplicated form of b found in plants and photosynthetic bacteria.</text>
</comment>
<keyword evidence="7 13" id="KW-0406">Ion transport</keyword>
<evidence type="ECO:0000256" key="13">
    <source>
        <dbReference type="HAMAP-Rule" id="MF_01398"/>
    </source>
</evidence>
<evidence type="ECO:0000256" key="10">
    <source>
        <dbReference type="ARBA" id="ARBA00025198"/>
    </source>
</evidence>
<sequence length="183" mass="18826">MAGETQTVEAVGQAGKHASGGFPPFDASLFSSQIFWFWLAFGALYVVLAALVIPRIAKTLAARKNAIEGDLKAAADQTAAAQLARLEADKAQAEARAQARKTVEAARQAQEAAAAKAEAAATKKANIKVAKAEEKIQASRDAALASVNETIGELAGAIVERVSGIKPSAKALDTAVKSVTGTP</sequence>
<evidence type="ECO:0000256" key="6">
    <source>
        <dbReference type="ARBA" id="ARBA00022989"/>
    </source>
</evidence>
<keyword evidence="15" id="KW-0175">Coiled coil</keyword>
<dbReference type="HAMAP" id="MF_01398">
    <property type="entry name" value="ATP_synth_b_bprime"/>
    <property type="match status" value="1"/>
</dbReference>
<protein>
    <recommendedName>
        <fullName evidence="13">ATP synthase subunit b</fullName>
    </recommendedName>
    <alternativeName>
        <fullName evidence="13">ATP synthase F(0) sector subunit b</fullName>
    </alternativeName>
    <alternativeName>
        <fullName evidence="13">ATPase subunit I</fullName>
    </alternativeName>
    <alternativeName>
        <fullName evidence="13">F-type ATPase subunit b</fullName>
        <shortName evidence="13">F-ATPase subunit b</shortName>
    </alternativeName>
</protein>
<keyword evidence="6 13" id="KW-1133">Transmembrane helix</keyword>
<dbReference type="PANTHER" id="PTHR33445">
    <property type="entry name" value="ATP SYNTHASE SUBUNIT B', CHLOROPLASTIC"/>
    <property type="match status" value="1"/>
</dbReference>
<dbReference type="EMBL" id="BPFZ01000008">
    <property type="protein sequence ID" value="GIU67325.1"/>
    <property type="molecule type" value="Genomic_DNA"/>
</dbReference>
<keyword evidence="5 13" id="KW-0375">Hydrogen ion transport</keyword>
<evidence type="ECO:0000256" key="5">
    <source>
        <dbReference type="ARBA" id="ARBA00022781"/>
    </source>
</evidence>
<comment type="caution">
    <text evidence="16">The sequence shown here is derived from an EMBL/GenBank/DDBJ whole genome shotgun (WGS) entry which is preliminary data.</text>
</comment>
<organism evidence="16 17">
    <name type="scientific">Candidatus Phycosocius spiralis</name>
    <dbReference type="NCBI Taxonomy" id="2815099"/>
    <lineage>
        <taxon>Bacteria</taxon>
        <taxon>Pseudomonadati</taxon>
        <taxon>Pseudomonadota</taxon>
        <taxon>Alphaproteobacteria</taxon>
        <taxon>Caulobacterales</taxon>
        <taxon>Caulobacterales incertae sedis</taxon>
        <taxon>Candidatus Phycosocius</taxon>
    </lineage>
</organism>
<gene>
    <name evidence="16" type="primary">atpF2</name>
    <name evidence="13" type="synonym">atpF</name>
    <name evidence="16" type="ORF">PsB1_1479</name>
</gene>
<evidence type="ECO:0000256" key="3">
    <source>
        <dbReference type="ARBA" id="ARBA00022547"/>
    </source>
</evidence>
<comment type="subcellular location">
    <subcellularLocation>
        <location evidence="13">Cell membrane</location>
        <topology evidence="13">Single-pass membrane protein</topology>
    </subcellularLocation>
    <subcellularLocation>
        <location evidence="12">Endomembrane system</location>
        <topology evidence="12">Single-pass membrane protein</topology>
    </subcellularLocation>
</comment>
<comment type="similarity">
    <text evidence="1 13 14">Belongs to the ATPase B chain family.</text>
</comment>
<evidence type="ECO:0000256" key="2">
    <source>
        <dbReference type="ARBA" id="ARBA00022448"/>
    </source>
</evidence>
<evidence type="ECO:0000256" key="15">
    <source>
        <dbReference type="SAM" id="Coils"/>
    </source>
</evidence>
<reference evidence="16" key="1">
    <citation type="submission" date="2021-05" db="EMBL/GenBank/DDBJ databases">
        <authorList>
            <person name="Tanabe Y."/>
        </authorList>
    </citation>
    <scope>NUCLEOTIDE SEQUENCE</scope>
    <source>
        <strain evidence="16">BOTRYCO-1</strain>
    </source>
</reference>
<dbReference type="InterPro" id="IPR002146">
    <property type="entry name" value="ATP_synth_b/b'su_bac/chlpt"/>
</dbReference>
<evidence type="ECO:0000256" key="4">
    <source>
        <dbReference type="ARBA" id="ARBA00022692"/>
    </source>
</evidence>
<keyword evidence="8 13" id="KW-0472">Membrane</keyword>
<evidence type="ECO:0000256" key="7">
    <source>
        <dbReference type="ARBA" id="ARBA00023065"/>
    </source>
</evidence>
<keyword evidence="17" id="KW-1185">Reference proteome</keyword>
<dbReference type="Proteomes" id="UP001161064">
    <property type="component" value="Unassembled WGS sequence"/>
</dbReference>
<keyword evidence="9 13" id="KW-0066">ATP synthesis</keyword>
<keyword evidence="3 13" id="KW-0138">CF(0)</keyword>
<keyword evidence="2 13" id="KW-0813">Transport</keyword>
<accession>A0ABQ4PWK5</accession>
<reference evidence="16" key="2">
    <citation type="journal article" date="2023" name="ISME Commun">
        <title>Characterization of a bloom-associated alphaproteobacterial lineage, 'Candidatus Phycosocius': insights into freshwater algal-bacterial interactions.</title>
        <authorList>
            <person name="Tanabe Y."/>
            <person name="Yamaguchi H."/>
            <person name="Yoshida M."/>
            <person name="Kai A."/>
            <person name="Okazaki Y."/>
        </authorList>
    </citation>
    <scope>NUCLEOTIDE SEQUENCE</scope>
    <source>
        <strain evidence="16">BOTRYCO-1</strain>
    </source>
</reference>
<keyword evidence="13" id="KW-1003">Cell membrane</keyword>
<feature type="coiled-coil region" evidence="15">
    <location>
        <begin position="76"/>
        <end position="142"/>
    </location>
</feature>
<dbReference type="InterPro" id="IPR050059">
    <property type="entry name" value="ATP_synthase_B_chain"/>
</dbReference>
<evidence type="ECO:0000256" key="12">
    <source>
        <dbReference type="ARBA" id="ARBA00037847"/>
    </source>
</evidence>
<proteinExistence type="inferred from homology"/>
<evidence type="ECO:0000256" key="14">
    <source>
        <dbReference type="RuleBase" id="RU003848"/>
    </source>
</evidence>
<evidence type="ECO:0000256" key="1">
    <source>
        <dbReference type="ARBA" id="ARBA00005513"/>
    </source>
</evidence>